<dbReference type="RefSeq" id="WP_184798430.1">
    <property type="nucleotide sequence ID" value="NZ_JACHMY010000001.1"/>
</dbReference>
<organism evidence="2 3">
    <name type="scientific">Kribbella italica</name>
    <dbReference type="NCBI Taxonomy" id="1540520"/>
    <lineage>
        <taxon>Bacteria</taxon>
        <taxon>Bacillati</taxon>
        <taxon>Actinomycetota</taxon>
        <taxon>Actinomycetes</taxon>
        <taxon>Propionibacteriales</taxon>
        <taxon>Kribbellaceae</taxon>
        <taxon>Kribbella</taxon>
    </lineage>
</organism>
<reference evidence="2 3" key="1">
    <citation type="submission" date="2020-08" db="EMBL/GenBank/DDBJ databases">
        <title>Sequencing the genomes of 1000 actinobacteria strains.</title>
        <authorList>
            <person name="Klenk H.-P."/>
        </authorList>
    </citation>
    <scope>NUCLEOTIDE SEQUENCE [LARGE SCALE GENOMIC DNA]</scope>
    <source>
        <strain evidence="2 3">DSM 28967</strain>
    </source>
</reference>
<dbReference type="Proteomes" id="UP000549971">
    <property type="component" value="Unassembled WGS sequence"/>
</dbReference>
<gene>
    <name evidence="2" type="ORF">HDA39_004718</name>
</gene>
<dbReference type="EMBL" id="JACHMY010000001">
    <property type="protein sequence ID" value="MBB5837984.1"/>
    <property type="molecule type" value="Genomic_DNA"/>
</dbReference>
<feature type="transmembrane region" description="Helical" evidence="1">
    <location>
        <begin position="88"/>
        <end position="108"/>
    </location>
</feature>
<name>A0A7W9J9U5_9ACTN</name>
<feature type="transmembrane region" description="Helical" evidence="1">
    <location>
        <begin position="60"/>
        <end position="82"/>
    </location>
</feature>
<proteinExistence type="predicted"/>
<keyword evidence="1" id="KW-0812">Transmembrane</keyword>
<sequence length="115" mass="11716">MKLLRVVAVLHAAAVCAQPLLAGLYLNGEGSAIPIHESVGLTATALCLAQLVLTSLVTRLLWPSLLTGAVLAGEALMIHAGYGRELAVHIPLGMAVVAGSVSLAVWTVRQTAAAA</sequence>
<evidence type="ECO:0000313" key="2">
    <source>
        <dbReference type="EMBL" id="MBB5837984.1"/>
    </source>
</evidence>
<accession>A0A7W9J9U5</accession>
<evidence type="ECO:0000256" key="1">
    <source>
        <dbReference type="SAM" id="Phobius"/>
    </source>
</evidence>
<keyword evidence="1" id="KW-1133">Transmembrane helix</keyword>
<comment type="caution">
    <text evidence="2">The sequence shown here is derived from an EMBL/GenBank/DDBJ whole genome shotgun (WGS) entry which is preliminary data.</text>
</comment>
<keyword evidence="3" id="KW-1185">Reference proteome</keyword>
<keyword evidence="1" id="KW-0472">Membrane</keyword>
<evidence type="ECO:0008006" key="4">
    <source>
        <dbReference type="Google" id="ProtNLM"/>
    </source>
</evidence>
<protein>
    <recommendedName>
        <fullName evidence="4">DoxX family protein</fullName>
    </recommendedName>
</protein>
<dbReference type="AlphaFoldDB" id="A0A7W9J9U5"/>
<feature type="transmembrane region" description="Helical" evidence="1">
    <location>
        <begin position="32"/>
        <end position="53"/>
    </location>
</feature>
<evidence type="ECO:0000313" key="3">
    <source>
        <dbReference type="Proteomes" id="UP000549971"/>
    </source>
</evidence>